<comment type="caution">
    <text evidence="2">The sequence shown here is derived from an EMBL/GenBank/DDBJ whole genome shotgun (WGS) entry which is preliminary data.</text>
</comment>
<feature type="compositionally biased region" description="Acidic residues" evidence="1">
    <location>
        <begin position="571"/>
        <end position="583"/>
    </location>
</feature>
<dbReference type="OrthoDB" id="2590746at2759"/>
<dbReference type="EMBL" id="JAACJP010000027">
    <property type="protein sequence ID" value="KAF5376674.1"/>
    <property type="molecule type" value="Genomic_DNA"/>
</dbReference>
<reference evidence="2 3" key="1">
    <citation type="journal article" date="2020" name="ISME J.">
        <title>Uncovering the hidden diversity of litter-decomposition mechanisms in mushroom-forming fungi.</title>
        <authorList>
            <person name="Floudas D."/>
            <person name="Bentzer J."/>
            <person name="Ahren D."/>
            <person name="Johansson T."/>
            <person name="Persson P."/>
            <person name="Tunlid A."/>
        </authorList>
    </citation>
    <scope>NUCLEOTIDE SEQUENCE [LARGE SCALE GENOMIC DNA]</scope>
    <source>
        <strain evidence="2 3">CBS 661.87</strain>
    </source>
</reference>
<feature type="compositionally biased region" description="Gly residues" evidence="1">
    <location>
        <begin position="614"/>
        <end position="630"/>
    </location>
</feature>
<evidence type="ECO:0000313" key="2">
    <source>
        <dbReference type="EMBL" id="KAF5376674.1"/>
    </source>
</evidence>
<feature type="compositionally biased region" description="Low complexity" evidence="1">
    <location>
        <begin position="595"/>
        <end position="609"/>
    </location>
</feature>
<dbReference type="Proteomes" id="UP000565441">
    <property type="component" value="Unassembled WGS sequence"/>
</dbReference>
<feature type="compositionally biased region" description="Low complexity" evidence="1">
    <location>
        <begin position="112"/>
        <end position="145"/>
    </location>
</feature>
<proteinExistence type="predicted"/>
<feature type="compositionally biased region" description="Low complexity" evidence="1">
    <location>
        <begin position="1131"/>
        <end position="1140"/>
    </location>
</feature>
<gene>
    <name evidence="2" type="ORF">D9615_007907</name>
</gene>
<feature type="region of interest" description="Disordered" evidence="1">
    <location>
        <begin position="1114"/>
        <end position="1140"/>
    </location>
</feature>
<feature type="compositionally biased region" description="Basic and acidic residues" evidence="1">
    <location>
        <begin position="550"/>
        <end position="570"/>
    </location>
</feature>
<feature type="compositionally biased region" description="Low complexity" evidence="1">
    <location>
        <begin position="278"/>
        <end position="292"/>
    </location>
</feature>
<dbReference type="AlphaFoldDB" id="A0A8H5M111"/>
<feature type="compositionally biased region" description="Basic and acidic residues" evidence="1">
    <location>
        <begin position="490"/>
        <end position="534"/>
    </location>
</feature>
<feature type="region of interest" description="Disordered" evidence="1">
    <location>
        <begin position="478"/>
        <end position="643"/>
    </location>
</feature>
<feature type="compositionally biased region" description="Basic and acidic residues" evidence="1">
    <location>
        <begin position="1114"/>
        <end position="1130"/>
    </location>
</feature>
<organism evidence="2 3">
    <name type="scientific">Tricholomella constricta</name>
    <dbReference type="NCBI Taxonomy" id="117010"/>
    <lineage>
        <taxon>Eukaryota</taxon>
        <taxon>Fungi</taxon>
        <taxon>Dikarya</taxon>
        <taxon>Basidiomycota</taxon>
        <taxon>Agaricomycotina</taxon>
        <taxon>Agaricomycetes</taxon>
        <taxon>Agaricomycetidae</taxon>
        <taxon>Agaricales</taxon>
        <taxon>Tricholomatineae</taxon>
        <taxon>Lyophyllaceae</taxon>
        <taxon>Tricholomella</taxon>
    </lineage>
</organism>
<feature type="region of interest" description="Disordered" evidence="1">
    <location>
        <begin position="363"/>
        <end position="382"/>
    </location>
</feature>
<sequence>MFSSFVSFLPSLHLNGSSSSSNLAQAPTPGAFDPTDNPEEEKEAYKEQQQQQPVEDDTSAKKAKPKGVNETFIIVRPPPAKSNHPLNLQVQLVPPATRNPRQSLDESDGGATTNTSVSLTRTTSNRSDTSSYGSTASFTSTNSSASSRRTIIPLYNLQAHNVLTNTIVDAGTDAKIAKFQKRGIEVIDLAVFEPVEVWSERPGANPTIRNSRPVTPDPSAHTTTTAESSVVSLPVGSNLNPNATSQIPTSAVPTAQPAPGPPSKRNLFGKMFKKKDSTSSLVSPPVSPALTPRFSPKAPAKTLSPDPAATPTPRSSRAHTRNLSAALPVTLSGNLRGRSSSPNPNAVGLGLLQVPSLDDPAFTHNGSATNLGTPTNPTSNMGEDQKILRPPVLGIQPTLSFSYAAGGAVPDPVPLGSLAKGGRALMYVWFVRRWYKRRGDDAEGGGLLGMVNPRGSGFSVSGNSNAAGEGVEVRFEWKRSSAKARARRGRDRESKEGKDGRRGQEGQVREREREAEGPTKGNKDPKEKEKEKPVHRLSIISISTNLSASEDGHRERSGTPTDRDRDRDRGDDDGEESDPEDSETPWVCTLKIRRTGPGTTGSTFTTRSRQATSHGGGPSEGANGNGNLKGGGDEELGVLPLPQPQPQVLRVKVGTLSPTPHHPKVVAMLKVPFPLPDVEVERMGVVKRPVGAVLVTGLFCGRLPNTRQPPTQWAGLTLTAEEIKDVTITQHTQRHVADIMSNEMFVAGYYMDFATTHAAMERLGIDDRGVEDYRLELPLRNWLAENNKLDVLPGAIPYPPGTYSSTGILFMTQFIERYCNRNRDPLPDVYERPRDRAVKEWLVTEAGVPESNLVWVAMWDLTSLTLSGFIPTRNDFKGPRTYRKMTSEEVKARAEYLSNGGTIVQLSAFLKMYDEKKEKEKEKEEAQIHVADIMSREIFVAGYYTDFATTHAAMDRLGIDKRGVEDFRLDWPLRNWLAENDRLNVLPSVIPYPPGEYDGTGVLFMTQFIEGFCNRNKDPLPDVHERRKDRAVKEWLVTEAGMPEANLVWVAMWDLAALTLNGFVPMRNKVRGHLNYRELTHEEVRARAEYLINGGTVKKMSEFLKMYDEKKKEEKEKEEAQLQAQEKEEAQLQAQKDTIG</sequence>
<accession>A0A8H5M111</accession>
<feature type="compositionally biased region" description="Polar residues" evidence="1">
    <location>
        <begin position="364"/>
        <end position="382"/>
    </location>
</feature>
<feature type="compositionally biased region" description="Basic residues" evidence="1">
    <location>
        <begin position="480"/>
        <end position="489"/>
    </location>
</feature>
<feature type="compositionally biased region" description="Polar residues" evidence="1">
    <location>
        <begin position="220"/>
        <end position="253"/>
    </location>
</feature>
<evidence type="ECO:0000313" key="3">
    <source>
        <dbReference type="Proteomes" id="UP000565441"/>
    </source>
</evidence>
<keyword evidence="3" id="KW-1185">Reference proteome</keyword>
<feature type="region of interest" description="Disordered" evidence="1">
    <location>
        <begin position="16"/>
        <end position="68"/>
    </location>
</feature>
<protein>
    <submittedName>
        <fullName evidence="2">Uncharacterized protein</fullName>
    </submittedName>
</protein>
<name>A0A8H5M111_9AGAR</name>
<feature type="region of interest" description="Disordered" evidence="1">
    <location>
        <begin position="201"/>
        <end position="324"/>
    </location>
</feature>
<feature type="region of interest" description="Disordered" evidence="1">
    <location>
        <begin position="98"/>
        <end position="145"/>
    </location>
</feature>
<evidence type="ECO:0000256" key="1">
    <source>
        <dbReference type="SAM" id="MobiDB-lite"/>
    </source>
</evidence>